<dbReference type="InterPro" id="IPR000719">
    <property type="entry name" value="Prot_kinase_dom"/>
</dbReference>
<keyword evidence="4" id="KW-1185">Reference proteome</keyword>
<gene>
    <name evidence="3" type="ORF">F5891DRAFT_1236289</name>
</gene>
<evidence type="ECO:0000259" key="2">
    <source>
        <dbReference type="PROSITE" id="PS50011"/>
    </source>
</evidence>
<accession>A0AAD4E3I2</accession>
<dbReference type="SUPFAM" id="SSF56112">
    <property type="entry name" value="Protein kinase-like (PK-like)"/>
    <property type="match status" value="1"/>
</dbReference>
<dbReference type="GO" id="GO:0005524">
    <property type="term" value="F:ATP binding"/>
    <property type="evidence" value="ECO:0007669"/>
    <property type="project" value="InterPro"/>
</dbReference>
<feature type="region of interest" description="Disordered" evidence="1">
    <location>
        <begin position="83"/>
        <end position="142"/>
    </location>
</feature>
<evidence type="ECO:0000256" key="1">
    <source>
        <dbReference type="SAM" id="MobiDB-lite"/>
    </source>
</evidence>
<dbReference type="AlphaFoldDB" id="A0AAD4E3I2"/>
<evidence type="ECO:0000313" key="4">
    <source>
        <dbReference type="Proteomes" id="UP001195769"/>
    </source>
</evidence>
<feature type="domain" description="Protein kinase" evidence="2">
    <location>
        <begin position="1"/>
        <end position="185"/>
    </location>
</feature>
<name>A0AAD4E3I2_9AGAM</name>
<dbReference type="Proteomes" id="UP001195769">
    <property type="component" value="Unassembled WGS sequence"/>
</dbReference>
<comment type="caution">
    <text evidence="3">The sequence shown here is derived from an EMBL/GenBank/DDBJ whole genome shotgun (WGS) entry which is preliminary data.</text>
</comment>
<sequence>MNVGHLERAANCGKSPTVKVADFGLAKVVDSVTFLRTMCGTPAYVAPEVVTQQNREGYDHLVDIPTFALTTPPRRLASSTSILDFRTPSPPHDLSNLSVLPSSSEDEAETREAMSQAPLDELPSPMNINSEGRAQKRRGSTVEMSRIAQLSIQEIEALENVATEDSSESQEILGAVPVVAGSTPR</sequence>
<dbReference type="Gene3D" id="1.10.510.10">
    <property type="entry name" value="Transferase(Phosphotransferase) domain 1"/>
    <property type="match status" value="1"/>
</dbReference>
<dbReference type="RefSeq" id="XP_041224243.1">
    <property type="nucleotide sequence ID" value="XM_041369642.1"/>
</dbReference>
<dbReference type="GeneID" id="64663940"/>
<protein>
    <recommendedName>
        <fullName evidence="2">Protein kinase domain-containing protein</fullName>
    </recommendedName>
</protein>
<evidence type="ECO:0000313" key="3">
    <source>
        <dbReference type="EMBL" id="KAG1898667.1"/>
    </source>
</evidence>
<reference evidence="3" key="1">
    <citation type="journal article" date="2020" name="New Phytol.">
        <title>Comparative genomics reveals dynamic genome evolution in host specialist ectomycorrhizal fungi.</title>
        <authorList>
            <person name="Lofgren L.A."/>
            <person name="Nguyen N.H."/>
            <person name="Vilgalys R."/>
            <person name="Ruytinx J."/>
            <person name="Liao H.L."/>
            <person name="Branco S."/>
            <person name="Kuo A."/>
            <person name="LaButti K."/>
            <person name="Lipzen A."/>
            <person name="Andreopoulos W."/>
            <person name="Pangilinan J."/>
            <person name="Riley R."/>
            <person name="Hundley H."/>
            <person name="Na H."/>
            <person name="Barry K."/>
            <person name="Grigoriev I.V."/>
            <person name="Stajich J.E."/>
            <person name="Kennedy P.G."/>
        </authorList>
    </citation>
    <scope>NUCLEOTIDE SEQUENCE</scope>
    <source>
        <strain evidence="3">FC203</strain>
    </source>
</reference>
<dbReference type="PROSITE" id="PS50011">
    <property type="entry name" value="PROTEIN_KINASE_DOM"/>
    <property type="match status" value="1"/>
</dbReference>
<dbReference type="Pfam" id="PF00069">
    <property type="entry name" value="Pkinase"/>
    <property type="match status" value="1"/>
</dbReference>
<dbReference type="InterPro" id="IPR011009">
    <property type="entry name" value="Kinase-like_dom_sf"/>
</dbReference>
<dbReference type="EMBL" id="JABBWK010000037">
    <property type="protein sequence ID" value="KAG1898667.1"/>
    <property type="molecule type" value="Genomic_DNA"/>
</dbReference>
<proteinExistence type="predicted"/>
<organism evidence="3 4">
    <name type="scientific">Suillus fuscotomentosus</name>
    <dbReference type="NCBI Taxonomy" id="1912939"/>
    <lineage>
        <taxon>Eukaryota</taxon>
        <taxon>Fungi</taxon>
        <taxon>Dikarya</taxon>
        <taxon>Basidiomycota</taxon>
        <taxon>Agaricomycotina</taxon>
        <taxon>Agaricomycetes</taxon>
        <taxon>Agaricomycetidae</taxon>
        <taxon>Boletales</taxon>
        <taxon>Suillineae</taxon>
        <taxon>Suillaceae</taxon>
        <taxon>Suillus</taxon>
    </lineage>
</organism>
<dbReference type="GO" id="GO:0004672">
    <property type="term" value="F:protein kinase activity"/>
    <property type="evidence" value="ECO:0007669"/>
    <property type="project" value="InterPro"/>
</dbReference>